<accession>A0A836HJQ8</accession>
<feature type="region of interest" description="Disordered" evidence="1">
    <location>
        <begin position="40"/>
        <end position="79"/>
    </location>
</feature>
<dbReference type="OrthoDB" id="273802at2759"/>
<evidence type="ECO:0000256" key="1">
    <source>
        <dbReference type="SAM" id="MobiDB-lite"/>
    </source>
</evidence>
<protein>
    <submittedName>
        <fullName evidence="2">Uncharacterized protein</fullName>
    </submittedName>
</protein>
<dbReference type="KEGG" id="lmat:92517324"/>
<feature type="region of interest" description="Disordered" evidence="1">
    <location>
        <begin position="1"/>
        <end position="24"/>
    </location>
</feature>
<gene>
    <name evidence="2" type="ORF">LSCM1_07442</name>
</gene>
<dbReference type="EMBL" id="JAFEUZ010000004">
    <property type="protein sequence ID" value="KAG5487487.1"/>
    <property type="molecule type" value="Genomic_DNA"/>
</dbReference>
<comment type="caution">
    <text evidence="2">The sequence shown here is derived from an EMBL/GenBank/DDBJ whole genome shotgun (WGS) entry which is preliminary data.</text>
</comment>
<feature type="region of interest" description="Disordered" evidence="1">
    <location>
        <begin position="214"/>
        <end position="235"/>
    </location>
</feature>
<feature type="region of interest" description="Disordered" evidence="1">
    <location>
        <begin position="166"/>
        <end position="199"/>
    </location>
</feature>
<feature type="compositionally biased region" description="Low complexity" evidence="1">
    <location>
        <begin position="14"/>
        <end position="24"/>
    </location>
</feature>
<organism evidence="2 3">
    <name type="scientific">Leishmania martiniquensis</name>
    <dbReference type="NCBI Taxonomy" id="1580590"/>
    <lineage>
        <taxon>Eukaryota</taxon>
        <taxon>Discoba</taxon>
        <taxon>Euglenozoa</taxon>
        <taxon>Kinetoplastea</taxon>
        <taxon>Metakinetoplastina</taxon>
        <taxon>Trypanosomatida</taxon>
        <taxon>Trypanosomatidae</taxon>
        <taxon>Leishmaniinae</taxon>
        <taxon>Leishmania</taxon>
    </lineage>
</organism>
<dbReference type="GeneID" id="92517324"/>
<keyword evidence="3" id="KW-1185">Reference proteome</keyword>
<reference evidence="3" key="1">
    <citation type="journal article" date="2021" name="Microbiol. Resour. Announc.">
        <title>LGAAP: Leishmaniinae Genome Assembly and Annotation Pipeline.</title>
        <authorList>
            <person name="Almutairi H."/>
            <person name="Urbaniak M.D."/>
            <person name="Bates M.D."/>
            <person name="Jariyapan N."/>
            <person name="Kwakye-Nuako G."/>
            <person name="Thomaz-Soccol V."/>
            <person name="Al-Salem W.S."/>
            <person name="Dillon R.J."/>
            <person name="Bates P.A."/>
            <person name="Gatherer D."/>
        </authorList>
    </citation>
    <scope>NUCLEOTIDE SEQUENCE [LARGE SCALE GENOMIC DNA]</scope>
</reference>
<dbReference type="RefSeq" id="XP_067181419.1">
    <property type="nucleotide sequence ID" value="XM_067324812.1"/>
</dbReference>
<proteinExistence type="predicted"/>
<reference evidence="3" key="2">
    <citation type="journal article" date="2021" name="Sci. Data">
        <title>Chromosome-scale genome sequencing, assembly and annotation of six genomes from subfamily Leishmaniinae.</title>
        <authorList>
            <person name="Almutairi H."/>
            <person name="Urbaniak M.D."/>
            <person name="Bates M.D."/>
            <person name="Jariyapan N."/>
            <person name="Kwakye-Nuako G."/>
            <person name="Thomaz Soccol V."/>
            <person name="Al-Salem W.S."/>
            <person name="Dillon R.J."/>
            <person name="Bates P.A."/>
            <person name="Gatherer D."/>
        </authorList>
    </citation>
    <scope>NUCLEOTIDE SEQUENCE [LARGE SCALE GENOMIC DNA]</scope>
</reference>
<dbReference type="AlphaFoldDB" id="A0A836HJQ8"/>
<name>A0A836HJQ8_9TRYP</name>
<feature type="compositionally biased region" description="Polar residues" evidence="1">
    <location>
        <begin position="43"/>
        <end position="62"/>
    </location>
</feature>
<dbReference type="Proteomes" id="UP000673552">
    <property type="component" value="Unassembled WGS sequence"/>
</dbReference>
<sequence>MPSTPSTAGAAQVTATPSSTPAPSFTSFVLERVSRNPLLINETPRSVSPPSQQTAAATSLSPAQHLAKSAHDPAEEVPSIPSTLDAAQRAVITQASISGNAAALSPASASAATAVLQRVLIDVPLLPVGGCHLLPEMIWLYFIASAAAAKQLSSYRKALQLYDARQAPPSTGETAPLQGRQPHRTEATASTSDGEPPKETAAAAVDVFAASPLASSPADDQQHSDSGADASSSTGTACLLKTPEELSLSCTRDALQANMEQARVRLAGSRRELDRGLKKLRQILDSLRAYDAVPLAALQRQRQEAMRTLFTPVVVAPAGAWARDDANVCSDSAVLATNAAAAVSRGAPGVLGSASAVADRKRSREA</sequence>
<evidence type="ECO:0000313" key="2">
    <source>
        <dbReference type="EMBL" id="KAG5487487.1"/>
    </source>
</evidence>
<evidence type="ECO:0000313" key="3">
    <source>
        <dbReference type="Proteomes" id="UP000673552"/>
    </source>
</evidence>